<keyword evidence="1" id="KW-0472">Membrane</keyword>
<keyword evidence="3" id="KW-1185">Reference proteome</keyword>
<keyword evidence="1" id="KW-0812">Transmembrane</keyword>
<protein>
    <submittedName>
        <fullName evidence="2">Uncharacterized protein</fullName>
    </submittedName>
</protein>
<proteinExistence type="predicted"/>
<keyword evidence="1" id="KW-1133">Transmembrane helix</keyword>
<sequence length="258" mass="28870">MKKRFTLVDYAIIILVICAIVFAFIHVTSNDDTVNEKTSYDSSTLSKISEKYLTYYRQGYIVNTTVHGYNSTDGKPVTLSGNIKWLDDDRGSNVKALVNSNGSDFIVGLYNHVPNADVYINSMTLEINGEKYKNLTEIKVNPKNITSINDLISGISNDTDYEITTIVTTDSVESMKIQEISNILFQKDGRISIKGSNSGLTNQIFLVRATGSELSEVNNILSNFNGISNEITIRIYNCSDNDIDHIKNNYNVTNIQKF</sequence>
<dbReference type="GeneID" id="26735362"/>
<dbReference type="EMBL" id="CP011266">
    <property type="protein sequence ID" value="ALT68191.1"/>
    <property type="molecule type" value="Genomic_DNA"/>
</dbReference>
<dbReference type="AlphaFoldDB" id="A0A0U3CRC7"/>
<dbReference type="RefSeq" id="WP_058738534.1">
    <property type="nucleotide sequence ID" value="NZ_CP011266.1"/>
</dbReference>
<gene>
    <name evidence="2" type="ORF">sm9_0389</name>
</gene>
<evidence type="ECO:0000313" key="2">
    <source>
        <dbReference type="EMBL" id="ALT68191.1"/>
    </source>
</evidence>
<accession>A0A0U3CRC7</accession>
<evidence type="ECO:0000256" key="1">
    <source>
        <dbReference type="SAM" id="Phobius"/>
    </source>
</evidence>
<name>A0A0U3CRC7_9EURY</name>
<feature type="transmembrane region" description="Helical" evidence="1">
    <location>
        <begin position="7"/>
        <end position="27"/>
    </location>
</feature>
<organism evidence="2 3">
    <name type="scientific">Methanobrevibacter millerae</name>
    <dbReference type="NCBI Taxonomy" id="230361"/>
    <lineage>
        <taxon>Archaea</taxon>
        <taxon>Methanobacteriati</taxon>
        <taxon>Methanobacteriota</taxon>
        <taxon>Methanomada group</taxon>
        <taxon>Methanobacteria</taxon>
        <taxon>Methanobacteriales</taxon>
        <taxon>Methanobacteriaceae</taxon>
        <taxon>Methanobrevibacter</taxon>
    </lineage>
</organism>
<dbReference type="KEGG" id="mmil:sm9_0389"/>
<evidence type="ECO:0000313" key="3">
    <source>
        <dbReference type="Proteomes" id="UP000067738"/>
    </source>
</evidence>
<dbReference type="PATRIC" id="fig|230361.4.peg.402"/>
<dbReference type="Proteomes" id="UP000067738">
    <property type="component" value="Chromosome"/>
</dbReference>
<reference evidence="2 3" key="1">
    <citation type="submission" date="2015-04" db="EMBL/GenBank/DDBJ databases">
        <title>The complete genome sequence of the rumen methanogen Methanobrevibacter millerae SM9.</title>
        <authorList>
            <person name="Leahy S.C."/>
            <person name="Kelly W.J."/>
            <person name="Pacheco D.M."/>
            <person name="Li D."/>
            <person name="Altermann E."/>
            <person name="Attwood G.T."/>
        </authorList>
    </citation>
    <scope>NUCLEOTIDE SEQUENCE [LARGE SCALE GENOMIC DNA]</scope>
    <source>
        <strain evidence="2 3">SM9</strain>
    </source>
</reference>
<dbReference type="OrthoDB" id="75117at2157"/>